<dbReference type="RefSeq" id="WP_338006541.1">
    <property type="nucleotide sequence ID" value="NZ_JAOPKA010000042.1"/>
</dbReference>
<dbReference type="GO" id="GO:0005975">
    <property type="term" value="P:carbohydrate metabolic process"/>
    <property type="evidence" value="ECO:0007669"/>
    <property type="project" value="InterPro"/>
</dbReference>
<organism evidence="4 5">
    <name type="scientific">Natronoglomus mannanivorans</name>
    <dbReference type="NCBI Taxonomy" id="2979990"/>
    <lineage>
        <taxon>Archaea</taxon>
        <taxon>Methanobacteriati</taxon>
        <taxon>Methanobacteriota</taxon>
        <taxon>Stenosarchaea group</taxon>
        <taxon>Halobacteria</taxon>
        <taxon>Halobacteriales</taxon>
        <taxon>Natrialbaceae</taxon>
        <taxon>Natronoglomus</taxon>
    </lineage>
</organism>
<reference evidence="4" key="1">
    <citation type="submission" date="2022-09" db="EMBL/GenBank/DDBJ databases">
        <title>Enrichment on poylsaccharides allowed isolation of novel metabolic and taxonomic groups of Haloarchaea.</title>
        <authorList>
            <person name="Sorokin D.Y."/>
            <person name="Elcheninov A.G."/>
            <person name="Khizhniak T.V."/>
            <person name="Kolganova T.V."/>
            <person name="Kublanov I.V."/>
        </authorList>
    </citation>
    <scope>NUCLEOTIDE SEQUENCE</scope>
    <source>
        <strain evidence="4">AArc-xg1-1</strain>
    </source>
</reference>
<gene>
    <name evidence="4" type="ORF">OB960_25600</name>
</gene>
<dbReference type="EMBL" id="JAOPKA010000042">
    <property type="protein sequence ID" value="MCU4744746.1"/>
    <property type="molecule type" value="Genomic_DNA"/>
</dbReference>
<protein>
    <submittedName>
        <fullName evidence="4">Glycoside hydrolase family 95 protein</fullName>
    </submittedName>
</protein>
<comment type="caution">
    <text evidence="4">The sequence shown here is derived from an EMBL/GenBank/DDBJ whole genome shotgun (WGS) entry which is preliminary data.</text>
</comment>
<feature type="domain" description="Glycosyl hydrolase family 95 N-terminal" evidence="1">
    <location>
        <begin position="10"/>
        <end position="255"/>
    </location>
</feature>
<evidence type="ECO:0000259" key="2">
    <source>
        <dbReference type="Pfam" id="PF21307"/>
    </source>
</evidence>
<dbReference type="GO" id="GO:0004560">
    <property type="term" value="F:alpha-L-fucosidase activity"/>
    <property type="evidence" value="ECO:0007669"/>
    <property type="project" value="InterPro"/>
</dbReference>
<dbReference type="InterPro" id="IPR054363">
    <property type="entry name" value="GH95_cat"/>
</dbReference>
<dbReference type="PIRSF" id="PIRSF007663">
    <property type="entry name" value="UCP007663"/>
    <property type="match status" value="1"/>
</dbReference>
<dbReference type="PANTHER" id="PTHR31084:SF0">
    <property type="entry name" value="ALPHA-L-FUCOSIDASE 2"/>
    <property type="match status" value="1"/>
</dbReference>
<dbReference type="Pfam" id="PF22124">
    <property type="entry name" value="Glyco_hydro_95_cat"/>
    <property type="match status" value="1"/>
</dbReference>
<dbReference type="Pfam" id="PF21307">
    <property type="entry name" value="Glyco_hydro_95_C"/>
    <property type="match status" value="1"/>
</dbReference>
<evidence type="ECO:0000259" key="3">
    <source>
        <dbReference type="Pfam" id="PF22124"/>
    </source>
</evidence>
<dbReference type="SUPFAM" id="SSF48208">
    <property type="entry name" value="Six-hairpin glycosidases"/>
    <property type="match status" value="1"/>
</dbReference>
<dbReference type="InterPro" id="IPR049053">
    <property type="entry name" value="AFCA-like_C"/>
</dbReference>
<dbReference type="AlphaFoldDB" id="A0AAP2Z3Z5"/>
<name>A0AAP2Z3Z5_9EURY</name>
<evidence type="ECO:0000313" key="5">
    <source>
        <dbReference type="Proteomes" id="UP001321018"/>
    </source>
</evidence>
<feature type="domain" description="Glycosyl hydrolase family 95 catalytic" evidence="3">
    <location>
        <begin position="272"/>
        <end position="672"/>
    </location>
</feature>
<dbReference type="Proteomes" id="UP001321018">
    <property type="component" value="Unassembled WGS sequence"/>
</dbReference>
<dbReference type="Gene3D" id="1.50.10.10">
    <property type="match status" value="1"/>
</dbReference>
<dbReference type="PANTHER" id="PTHR31084">
    <property type="entry name" value="ALPHA-L-FUCOSIDASE 2"/>
    <property type="match status" value="1"/>
</dbReference>
<dbReference type="InterPro" id="IPR016518">
    <property type="entry name" value="Alpha-L-fucosidase"/>
</dbReference>
<accession>A0AAP2Z3Z5</accession>
<feature type="domain" description="Alpha fucosidase A-like C-terminal" evidence="2">
    <location>
        <begin position="674"/>
        <end position="766"/>
    </location>
</feature>
<sequence>MPPSGGETTLWYREPASEQLESLPLGNGRLGMMTTGDPECERIVFNEETLWGGDDSPRQRPGADHVDRIRELLFDGRHGDAQRLADEQLMGDPIKLRPYQTFGTLELALGHDDVTGFCRELDLSTAIATARHEVDGTEIRREAFVSAPDDVAVVYVESDSSSELSATVSLGRERDARATAVEDTLLLRGQIVDLPRTSDRFGDGDTGGWGLRFEARARVEVVGEDATLEEQEDTLRIEDADAFVVRLAAATDYDEDDPSAACEATLEATTGSYETLRERHVDDHRERFERVRLDLGAPIEKPTDERRRAVANGADDPHLEALYFQYGRYLLLGSSRPGCLPANLQGIWNWEFEPSWNSGYTTNINLEMNYWPAHVCNLAECARPLVEFTDSLRPDGRRTAEAHYDCSGWVLHHNTDLWRNTVPVDGAAWGLWPMGAAWLCRLLWDRYEFTRDEAYLAEVYPVLAEAAEFVLEFLVEDEDGNLVTVPSNSPENEYVAPDGSAVTIAIAPTMDVQLVSDLFEHVLEAASLLDRDPEFAAELETALDRLPPMQIGEHGQLQEWRRDYEEVDPGHRHISHLYGFHPSDRITRRETPELTDAVRVSLERRLENGGGHTGWSRAWLISQFARLADAEEAHRHLRQLLADSTAENLFDLHPPFQIDGNFGGTAGIAEMLLQSHAGEIVPLPALPDAWTDGSVSGLRARGGFEVDLSWRDGDLEEMTIDSIAGEPCRIKVEEPVDVSLNGDRIDADRDDSDVVAVDTESGDTIRLRLRGGTE</sequence>
<dbReference type="InterPro" id="IPR012341">
    <property type="entry name" value="6hp_glycosidase-like_sf"/>
</dbReference>
<evidence type="ECO:0000259" key="1">
    <source>
        <dbReference type="Pfam" id="PF14498"/>
    </source>
</evidence>
<dbReference type="FunFam" id="1.50.10.10:FF:000028">
    <property type="entry name" value="Alpha-L-fucosidase 2"/>
    <property type="match status" value="1"/>
</dbReference>
<keyword evidence="4" id="KW-0378">Hydrolase</keyword>
<dbReference type="InterPro" id="IPR027414">
    <property type="entry name" value="GH95_N_dom"/>
</dbReference>
<proteinExistence type="predicted"/>
<dbReference type="Pfam" id="PF14498">
    <property type="entry name" value="Glyco_hyd_65N_2"/>
    <property type="match status" value="1"/>
</dbReference>
<dbReference type="InterPro" id="IPR008928">
    <property type="entry name" value="6-hairpin_glycosidase_sf"/>
</dbReference>
<evidence type="ECO:0000313" key="4">
    <source>
        <dbReference type="EMBL" id="MCU4744746.1"/>
    </source>
</evidence>